<dbReference type="CTD" id="39085"/>
<dbReference type="GeneID" id="105272881"/>
<reference evidence="14" key="1">
    <citation type="submission" date="2025-08" db="UniProtKB">
        <authorList>
            <consortium name="RefSeq"/>
        </authorList>
    </citation>
    <scope>IDENTIFICATION</scope>
    <source>
        <strain evidence="14">USDA-PBARC FA_bdor</strain>
        <tissue evidence="14">Whole organism</tissue>
    </source>
</reference>
<dbReference type="KEGG" id="fas:105272881"/>
<dbReference type="Proteomes" id="UP000694866">
    <property type="component" value="Unplaced"/>
</dbReference>
<dbReference type="GO" id="GO:0005737">
    <property type="term" value="C:cytoplasm"/>
    <property type="evidence" value="ECO:0007669"/>
    <property type="project" value="TreeGrafter"/>
</dbReference>
<keyword evidence="7" id="KW-0479">Metal-binding</keyword>
<dbReference type="InterPro" id="IPR050582">
    <property type="entry name" value="HAD-like_SerB"/>
</dbReference>
<evidence type="ECO:0000313" key="14">
    <source>
        <dbReference type="RefSeq" id="XP_011313413.1"/>
    </source>
</evidence>
<dbReference type="NCBIfam" id="TIGR01488">
    <property type="entry name" value="HAD-SF-IB"/>
    <property type="match status" value="1"/>
</dbReference>
<evidence type="ECO:0000256" key="11">
    <source>
        <dbReference type="ARBA" id="ARBA00031693"/>
    </source>
</evidence>
<feature type="active site" description="Proton donor" evidence="12">
    <location>
        <position position="105"/>
    </location>
</feature>
<evidence type="ECO:0000256" key="1">
    <source>
        <dbReference type="ARBA" id="ARBA00001946"/>
    </source>
</evidence>
<dbReference type="NCBIfam" id="TIGR00338">
    <property type="entry name" value="serB"/>
    <property type="match status" value="1"/>
</dbReference>
<keyword evidence="9" id="KW-0460">Magnesium</keyword>
<evidence type="ECO:0000256" key="10">
    <source>
        <dbReference type="ARBA" id="ARBA00023299"/>
    </source>
</evidence>
<evidence type="ECO:0000256" key="6">
    <source>
        <dbReference type="ARBA" id="ARBA00022605"/>
    </source>
</evidence>
<protein>
    <recommendedName>
        <fullName evidence="5">Phosphoserine phosphatase</fullName>
        <ecNumber evidence="4">3.1.3.3</ecNumber>
    </recommendedName>
    <alternativeName>
        <fullName evidence="11">O-phosphoserine phosphohydrolase</fullName>
    </alternativeName>
</protein>
<dbReference type="Pfam" id="PF00702">
    <property type="entry name" value="Hydrolase"/>
    <property type="match status" value="1"/>
</dbReference>
<keyword evidence="10" id="KW-0718">Serine biosynthesis</keyword>
<evidence type="ECO:0000256" key="12">
    <source>
        <dbReference type="PIRSR" id="PIRSR604469-1"/>
    </source>
</evidence>
<evidence type="ECO:0000313" key="13">
    <source>
        <dbReference type="Proteomes" id="UP000694866"/>
    </source>
</evidence>
<dbReference type="PANTHER" id="PTHR43344">
    <property type="entry name" value="PHOSPHOSERINE PHOSPHATASE"/>
    <property type="match status" value="1"/>
</dbReference>
<evidence type="ECO:0000256" key="8">
    <source>
        <dbReference type="ARBA" id="ARBA00022801"/>
    </source>
</evidence>
<keyword evidence="13" id="KW-1185">Reference proteome</keyword>
<dbReference type="GO" id="GO:0000287">
    <property type="term" value="F:magnesium ion binding"/>
    <property type="evidence" value="ECO:0007669"/>
    <property type="project" value="TreeGrafter"/>
</dbReference>
<gene>
    <name evidence="14" type="primary">aay</name>
</gene>
<dbReference type="InterPro" id="IPR023214">
    <property type="entry name" value="HAD_sf"/>
</dbReference>
<evidence type="ECO:0000256" key="9">
    <source>
        <dbReference type="ARBA" id="ARBA00022842"/>
    </source>
</evidence>
<dbReference type="OrthoDB" id="27226at2759"/>
<dbReference type="InterPro" id="IPR036412">
    <property type="entry name" value="HAD-like_sf"/>
</dbReference>
<comment type="cofactor">
    <cofactor evidence="1">
        <name>Mg(2+)</name>
        <dbReference type="ChEBI" id="CHEBI:18420"/>
    </cofactor>
</comment>
<dbReference type="GO" id="GO:0036424">
    <property type="term" value="F:L-phosphoserine phosphatase activity"/>
    <property type="evidence" value="ECO:0007669"/>
    <property type="project" value="InterPro"/>
</dbReference>
<dbReference type="GO" id="GO:0006564">
    <property type="term" value="P:L-serine biosynthetic process"/>
    <property type="evidence" value="ECO:0007669"/>
    <property type="project" value="UniProtKB-KW"/>
</dbReference>
<evidence type="ECO:0000256" key="7">
    <source>
        <dbReference type="ARBA" id="ARBA00022723"/>
    </source>
</evidence>
<keyword evidence="8" id="KW-0378">Hydrolase</keyword>
<dbReference type="AlphaFoldDB" id="A0A9R1TRA3"/>
<name>A0A9R1TRA3_9HYME</name>
<comment type="similarity">
    <text evidence="3">Belongs to the HAD-like hydrolase superfamily. SerB family.</text>
</comment>
<dbReference type="Gene3D" id="3.40.50.1000">
    <property type="entry name" value="HAD superfamily/HAD-like"/>
    <property type="match status" value="1"/>
</dbReference>
<dbReference type="PANTHER" id="PTHR43344:SF2">
    <property type="entry name" value="PHOSPHOSERINE PHOSPHATASE"/>
    <property type="match status" value="1"/>
</dbReference>
<sequence length="307" mass="34788">MKTDVLSLLEQLRKDNKNVINVELKRGKSTVLPLLNSNTMALRYFTTGNRIFVSVQLSTSRRSRHLANFINYWRNYSTKNNSTMNKMEHVKFAWKNADVVTFDVDSTVIQEEGIDELANFCGKGKEVSELTKRAMQGNVTFQQSLTVRLNIIKPSLEQIKEFIKIYPPTLTPGIKELIDALHARNKEVYLVSGGFRCLISPVARRLNISQDHIYANRLKFYFNGDYAGFDENEPTSRSGGKAQVIKRLQEKHGFNTIVHVGDGATDMEASPPATAFIGFGGNVVRESVKNNSLWFIEDFQELIDALD</sequence>
<evidence type="ECO:0000256" key="3">
    <source>
        <dbReference type="ARBA" id="ARBA00009184"/>
    </source>
</evidence>
<proteinExistence type="inferred from homology"/>
<dbReference type="EC" id="3.1.3.3" evidence="4"/>
<evidence type="ECO:0000256" key="4">
    <source>
        <dbReference type="ARBA" id="ARBA00012640"/>
    </source>
</evidence>
<dbReference type="SUPFAM" id="SSF56784">
    <property type="entry name" value="HAD-like"/>
    <property type="match status" value="1"/>
</dbReference>
<dbReference type="RefSeq" id="XP_011313413.1">
    <property type="nucleotide sequence ID" value="XM_011315111.1"/>
</dbReference>
<dbReference type="Gene3D" id="1.10.150.210">
    <property type="entry name" value="Phosphoserine phosphatase, domain 2"/>
    <property type="match status" value="1"/>
</dbReference>
<organism evidence="13 14">
    <name type="scientific">Fopius arisanus</name>
    <dbReference type="NCBI Taxonomy" id="64838"/>
    <lineage>
        <taxon>Eukaryota</taxon>
        <taxon>Metazoa</taxon>
        <taxon>Ecdysozoa</taxon>
        <taxon>Arthropoda</taxon>
        <taxon>Hexapoda</taxon>
        <taxon>Insecta</taxon>
        <taxon>Pterygota</taxon>
        <taxon>Neoptera</taxon>
        <taxon>Endopterygota</taxon>
        <taxon>Hymenoptera</taxon>
        <taxon>Apocrita</taxon>
        <taxon>Ichneumonoidea</taxon>
        <taxon>Braconidae</taxon>
        <taxon>Opiinae</taxon>
        <taxon>Fopius</taxon>
    </lineage>
</organism>
<evidence type="ECO:0000256" key="2">
    <source>
        <dbReference type="ARBA" id="ARBA00005135"/>
    </source>
</evidence>
<comment type="pathway">
    <text evidence="2">Amino-acid biosynthesis; L-serine biosynthesis; L-serine from 3-phospho-D-glycerate: step 3/3.</text>
</comment>
<dbReference type="FunFam" id="3.40.50.1000:FF:000077">
    <property type="entry name" value="Phosphoserine phosphatase, chloroplastic"/>
    <property type="match status" value="1"/>
</dbReference>
<evidence type="ECO:0000256" key="5">
    <source>
        <dbReference type="ARBA" id="ARBA00015196"/>
    </source>
</evidence>
<dbReference type="CDD" id="cd04309">
    <property type="entry name" value="HAD_PSP_eu"/>
    <property type="match status" value="1"/>
</dbReference>
<keyword evidence="6" id="KW-0028">Amino-acid biosynthesis</keyword>
<feature type="active site" description="Nucleophile" evidence="12">
    <location>
        <position position="103"/>
    </location>
</feature>
<accession>A0A9R1TRA3</accession>
<dbReference type="InterPro" id="IPR004469">
    <property type="entry name" value="PSP"/>
</dbReference>